<dbReference type="SUPFAM" id="SSF69572">
    <property type="entry name" value="Activating enzymes of the ubiquitin-like proteins"/>
    <property type="match status" value="1"/>
</dbReference>
<dbReference type="PANTHER" id="PTHR10953:SF102">
    <property type="entry name" value="ADENYLYLTRANSFERASE AND SULFURTRANSFERASE MOCS3"/>
    <property type="match status" value="1"/>
</dbReference>
<dbReference type="FunFam" id="3.40.50.720:FF:000033">
    <property type="entry name" value="Adenylyltransferase and sulfurtransferase MOCS3"/>
    <property type="match status" value="1"/>
</dbReference>
<sequence>MTNEEVARYSRHVILPEVGMEGQLKLKAARVLCIGAGGLGSPVALYLAAAGVGTIGVVDFDEVDYSNLQRQIIHGTPDVGRSKLESAKERLNALNPEVEVVTHEMAVSSQNALELFAGYDLVVDGTDNFPTRYLVNDACVLSGKPNIYGSIYRFEGQASVFATADGPCYRCMFPEPPPPGLVPSCAEGGVLGILPGVVGTIQATEAVKVILGVGEPLIGRFLLFDALKMRFRELKVRKDPECPVCGDHPTVTKLIDYEQFCGITPVVEEPAPLSSSDAATVEELKTRLDRKDSFLLLDVREQREFEICRIPGSVLIPLGELPSRLAELKGRDDMIVHCKSGVRSGKAVALLRGSGFAGARNLTGGILAWIDRIDPTLPKY</sequence>
<dbReference type="Gene3D" id="3.40.250.10">
    <property type="entry name" value="Rhodanese-like domain"/>
    <property type="match status" value="1"/>
</dbReference>
<dbReference type="InterPro" id="IPR036873">
    <property type="entry name" value="Rhodanese-like_dom_sf"/>
</dbReference>
<keyword evidence="1" id="KW-0808">Transferase</keyword>
<dbReference type="PROSITE" id="PS50206">
    <property type="entry name" value="RHODANESE_3"/>
    <property type="match status" value="1"/>
</dbReference>
<proteinExistence type="predicted"/>
<dbReference type="GO" id="GO:0005524">
    <property type="term" value="F:ATP binding"/>
    <property type="evidence" value="ECO:0007669"/>
    <property type="project" value="UniProtKB-KW"/>
</dbReference>
<dbReference type="Pfam" id="PF00899">
    <property type="entry name" value="ThiF"/>
    <property type="match status" value="1"/>
</dbReference>
<evidence type="ECO:0000313" key="5">
    <source>
        <dbReference type="EMBL" id="SVA25026.1"/>
    </source>
</evidence>
<dbReference type="Gene3D" id="3.40.50.720">
    <property type="entry name" value="NAD(P)-binding Rossmann-like Domain"/>
    <property type="match status" value="1"/>
</dbReference>
<keyword evidence="2" id="KW-0547">Nucleotide-binding</keyword>
<evidence type="ECO:0000256" key="2">
    <source>
        <dbReference type="ARBA" id="ARBA00022741"/>
    </source>
</evidence>
<accession>A0A381U9X4</accession>
<protein>
    <recommendedName>
        <fullName evidence="4">Rhodanese domain-containing protein</fullName>
    </recommendedName>
</protein>
<feature type="domain" description="Rhodanese" evidence="4">
    <location>
        <begin position="290"/>
        <end position="378"/>
    </location>
</feature>
<dbReference type="CDD" id="cd00757">
    <property type="entry name" value="ThiF_MoeB_HesA_family"/>
    <property type="match status" value="1"/>
</dbReference>
<dbReference type="InterPro" id="IPR001763">
    <property type="entry name" value="Rhodanese-like_dom"/>
</dbReference>
<organism evidence="5">
    <name type="scientific">marine metagenome</name>
    <dbReference type="NCBI Taxonomy" id="408172"/>
    <lineage>
        <taxon>unclassified sequences</taxon>
        <taxon>metagenomes</taxon>
        <taxon>ecological metagenomes</taxon>
    </lineage>
</organism>
<dbReference type="InterPro" id="IPR035985">
    <property type="entry name" value="Ubiquitin-activating_enz"/>
</dbReference>
<keyword evidence="3" id="KW-0067">ATP-binding</keyword>
<dbReference type="CDD" id="cd00158">
    <property type="entry name" value="RHOD"/>
    <property type="match status" value="1"/>
</dbReference>
<dbReference type="SMART" id="SM00450">
    <property type="entry name" value="RHOD"/>
    <property type="match status" value="1"/>
</dbReference>
<dbReference type="InterPro" id="IPR000594">
    <property type="entry name" value="ThiF_NAD_FAD-bd"/>
</dbReference>
<dbReference type="AlphaFoldDB" id="A0A381U9X4"/>
<dbReference type="NCBIfam" id="NF004281">
    <property type="entry name" value="PRK05690.1"/>
    <property type="match status" value="1"/>
</dbReference>
<dbReference type="InterPro" id="IPR045886">
    <property type="entry name" value="ThiF/MoeB/HesA"/>
</dbReference>
<dbReference type="GO" id="GO:0005829">
    <property type="term" value="C:cytosol"/>
    <property type="evidence" value="ECO:0007669"/>
    <property type="project" value="TreeGrafter"/>
</dbReference>
<name>A0A381U9X4_9ZZZZ</name>
<evidence type="ECO:0000259" key="4">
    <source>
        <dbReference type="PROSITE" id="PS50206"/>
    </source>
</evidence>
<dbReference type="GO" id="GO:0008641">
    <property type="term" value="F:ubiquitin-like modifier activating enzyme activity"/>
    <property type="evidence" value="ECO:0007669"/>
    <property type="project" value="InterPro"/>
</dbReference>
<dbReference type="PANTHER" id="PTHR10953">
    <property type="entry name" value="UBIQUITIN-ACTIVATING ENZYME E1"/>
    <property type="match status" value="1"/>
</dbReference>
<evidence type="ECO:0000256" key="3">
    <source>
        <dbReference type="ARBA" id="ARBA00022840"/>
    </source>
</evidence>
<dbReference type="GO" id="GO:0008146">
    <property type="term" value="F:sulfotransferase activity"/>
    <property type="evidence" value="ECO:0007669"/>
    <property type="project" value="TreeGrafter"/>
</dbReference>
<dbReference type="GO" id="GO:0016779">
    <property type="term" value="F:nucleotidyltransferase activity"/>
    <property type="evidence" value="ECO:0007669"/>
    <property type="project" value="TreeGrafter"/>
</dbReference>
<reference evidence="5" key="1">
    <citation type="submission" date="2018-05" db="EMBL/GenBank/DDBJ databases">
        <authorList>
            <person name="Lanie J.A."/>
            <person name="Ng W.-L."/>
            <person name="Kazmierczak K.M."/>
            <person name="Andrzejewski T.M."/>
            <person name="Davidsen T.M."/>
            <person name="Wayne K.J."/>
            <person name="Tettelin H."/>
            <person name="Glass J.I."/>
            <person name="Rusch D."/>
            <person name="Podicherti R."/>
            <person name="Tsui H.-C.T."/>
            <person name="Winkler M.E."/>
        </authorList>
    </citation>
    <scope>NUCLEOTIDE SEQUENCE</scope>
</reference>
<evidence type="ECO:0000256" key="1">
    <source>
        <dbReference type="ARBA" id="ARBA00022679"/>
    </source>
</evidence>
<dbReference type="Pfam" id="PF00581">
    <property type="entry name" value="Rhodanese"/>
    <property type="match status" value="1"/>
</dbReference>
<dbReference type="GO" id="GO:0004792">
    <property type="term" value="F:thiosulfate-cyanide sulfurtransferase activity"/>
    <property type="evidence" value="ECO:0007669"/>
    <property type="project" value="TreeGrafter"/>
</dbReference>
<gene>
    <name evidence="5" type="ORF">METZ01_LOCUS77880</name>
</gene>
<dbReference type="EMBL" id="UINC01006027">
    <property type="protein sequence ID" value="SVA25026.1"/>
    <property type="molecule type" value="Genomic_DNA"/>
</dbReference>